<feature type="compositionally biased region" description="Acidic residues" evidence="1">
    <location>
        <begin position="489"/>
        <end position="503"/>
    </location>
</feature>
<name>A0A8H6ACL8_PETAA</name>
<feature type="region of interest" description="Disordered" evidence="1">
    <location>
        <begin position="300"/>
        <end position="511"/>
    </location>
</feature>
<proteinExistence type="predicted"/>
<evidence type="ECO:0000313" key="3">
    <source>
        <dbReference type="Proteomes" id="UP000541154"/>
    </source>
</evidence>
<evidence type="ECO:0000313" key="2">
    <source>
        <dbReference type="EMBL" id="KAF5866978.1"/>
    </source>
</evidence>
<dbReference type="GO" id="GO:0031297">
    <property type="term" value="P:replication fork processing"/>
    <property type="evidence" value="ECO:0007669"/>
    <property type="project" value="InterPro"/>
</dbReference>
<dbReference type="InterPro" id="IPR019021">
    <property type="entry name" value="Mms22"/>
</dbReference>
<sequence length="2259" mass="253219">MESWRERGFVPDSDEDDGLGSQDKVIQDVEGSDDELAASPKPNALNTTTQASRNDGTKEDECQNSQVPGGDLQPVVSNQLSDDAFARGYDDGENDGEVSSAIELSDKAARDIAQGLSSEGPNDEDATPRGRALNSHPSPTLSATPKPNRPTTPLAEQAKDIWDFPSSSPDELQLDQLISRRSTSLPSKAHRTGEPPEGNNNADLPLSSPLSSLHSLALDEDEHREQENTENPPPLQSKLEDLLPPLDIPEDILQELSQPTRRSLRQRNPIQLHPYLLEDAKYQKLMKARGIQPVRIAQYQRALQAAADSQGQSFDSTLPPSSSPTTNFEFPPSSPAEVHTTSEARPPRDPHGGRQYSRHPDLSGHEPRGPKRRKVSKPDDHQLASRYQSRPKVIIDNGTSPIGLGEDSIQHTTPSPPHSGSVISSQALRDPIEFRFPRGFTPPSLNTPSNAPMLGRRDSAGLTYGVSSGVDRELVHARSIASRDSDSENEREDEEEDGEDDNRDEGAVRELQRRIKGVLPASWLRLDQQRQKQAQLSSTQRNRERVSRTESAKGVAKKIIKKHGPTTLSNPTDHLTSLRHLADSDGSDGSEGDDNGDKDNTRQMLANLVGFDDSFFAEDIGEDIPEDNRIDYMFPSATRETSASRIQKGKKRPRPEGHIALSDSRPKRLRLKRQARLTDPIYRREREKQSSSRAPPRLGILDAPDVTSRPRNEQPQFLRIAARKARFRRDRGRRSPSGKVIKLSSTMDTEDANTSLREWRAGRIWQTRLPMPQTKPVRRPPLMDLSANKKIVPDNQGFRVGNKDHSVTARPTTDLEETNIAQGNISNREAPTPTPALTKITPSERSMQAGQQGNNWIVRRNVFVSSLKRNAPRPVVPEMASFNVSRAPSFQRSLSLFSRKLKQRRLTETVDRNLALDRFLADRNSTAVHPETGGNISTRESNNADVTLPKRPTQIRRKLKKRTPMRLDVSSVENLGLLALSPGPDPPRMQMTDAHPNTRVLDGINGFQRSYPVDFGITPLCVGTFFHESSFIGSGEFCRSLDIGKRDLDKDAGILAVKVGDRTFRWGPWNDTVSSELGIAFDTILEEMDKSDMVPREATTGTMPNRTHTIFRPLVKYVTEALTFIDPIDRTGFVTRAHSLVSKVNDNLTALVSTTAREAEYLARIAAYNLVFANLTYQIACHALVNDNVTDNLLELARLVSRQACTVISSPAGETNIRTFLEDNKVLTQRDKGVRDEYPAVEAYIIVRQILCRTERLKGCFESFIADSLLATGGLSNTKDINCLESRWRRLFTSLPLSEIDATGLSRSGLRFRETCDNWRLAKQLLCPVLESYEPNSSASISYNSYCRALFHRCFHLLNGWGWRDCKLILDTLYDFFAKNTLYNLKQEENYTSPSFLDELDRNPSLDVTPSDPCFHVFLKIIASGLRFLSKKYDKKKVRNFAWRLLPNHGRVYPKEQSIHQTDLDALKNHHDLLCTLYFAVPDGCRPRLETIKDLVHPASSHRETCNISLQSWTRLVRFKLSTDEDVSGLEPFADWHGYFVNEFIKQHMLARREIEAQNTKDNQFSRQLIERTISQNQRQIESLLKTALNGLQNAIQSAPTLEHAHKLISKSPIGVLLGLFNPRVARVNTTVSEALQMIKAYVQKSNSISVSEPANPPAPGDEDSQEYGDWSDIEAIYAGEFSPATKPQAIEHMEKVLYPAVSQLVSNCFGEDHCPEDAVLLSVVDCWTSIAQVLVKYGLRHWENYLSPYDGGSWAVLRNTVQTRKFTPKFLASCIEKDARFMSECKMQVFGMWMSSLVERVSMLKFQHSLTEALLNCDSTNTLLKNLPFSVDRADGRYSITLEDLSQRRLSLISSVLSNMRAHIQDLESTASRTLPSEKQEYRELIQTMMSSMKANYQELGNSTTGAQGAYVDFVHRIVGFLQQHTRDICPIDPFFTDPASFPLPSTDPTYIVARLKGYEPKLSSEKVVKTLIVFVQGITERAAIDGQQVYLVDQLQAAIAHTYEAGDPTRPTLRAALLQSVFPAYLQTAFCNPSAWLLSQPIIQTISLTFKELLFHMDSTDLDCVSSIIGILSSVFQSSYHALYTIIGSASMLKEPPVVITVTSFIEMITSSLRVVDYIYRATDRGEKIISQILAFRQLILFSLSFLHGQLHISDPEDIAHPSNIFLAENAPTNVPKFFNEVRISATSGLQTYINENWSRHQGKYYFTRRGGHQPLEVSLEPPMATNLENSPMAIFDEAAQNFLGTLRALGSFDDFH</sequence>
<feature type="compositionally biased region" description="Polar residues" evidence="1">
    <location>
        <begin position="531"/>
        <end position="540"/>
    </location>
</feature>
<dbReference type="Proteomes" id="UP000541154">
    <property type="component" value="Unassembled WGS sequence"/>
</dbReference>
<feature type="compositionally biased region" description="Low complexity" evidence="1">
    <location>
        <begin position="316"/>
        <end position="326"/>
    </location>
</feature>
<evidence type="ECO:0000256" key="1">
    <source>
        <dbReference type="SAM" id="MobiDB-lite"/>
    </source>
</evidence>
<feature type="compositionally biased region" description="Basic and acidic residues" evidence="1">
    <location>
        <begin position="340"/>
        <end position="369"/>
    </location>
</feature>
<keyword evidence="3" id="KW-1185">Reference proteome</keyword>
<dbReference type="GO" id="GO:0000724">
    <property type="term" value="P:double-strand break repair via homologous recombination"/>
    <property type="evidence" value="ECO:0007669"/>
    <property type="project" value="TreeGrafter"/>
</dbReference>
<feature type="compositionally biased region" description="Basic residues" evidence="1">
    <location>
        <begin position="555"/>
        <end position="564"/>
    </location>
</feature>
<dbReference type="EMBL" id="SPNV01000003">
    <property type="protein sequence ID" value="KAF5866978.1"/>
    <property type="molecule type" value="Genomic_DNA"/>
</dbReference>
<feature type="compositionally biased region" description="Polar residues" evidence="1">
    <location>
        <begin position="255"/>
        <end position="269"/>
    </location>
</feature>
<feature type="compositionally biased region" description="Polar residues" evidence="1">
    <location>
        <begin position="44"/>
        <end position="54"/>
    </location>
</feature>
<dbReference type="PANTHER" id="PTHR28122:SF1">
    <property type="entry name" value="E3 UBIQUITIN-PROTEIN LIGASE SUBSTRATE RECEPTOR MMS22"/>
    <property type="match status" value="1"/>
</dbReference>
<protein>
    <recommendedName>
        <fullName evidence="4">Mus7/MMS22 family-domain-containing protein</fullName>
    </recommendedName>
</protein>
<dbReference type="Pfam" id="PF09462">
    <property type="entry name" value="Mus7"/>
    <property type="match status" value="1"/>
</dbReference>
<feature type="region of interest" description="Disordered" evidence="1">
    <location>
        <begin position="634"/>
        <end position="712"/>
    </location>
</feature>
<comment type="caution">
    <text evidence="2">The sequence shown here is derived from an EMBL/GenBank/DDBJ whole genome shotgun (WGS) entry which is preliminary data.</text>
</comment>
<feature type="compositionally biased region" description="Polar residues" evidence="1">
    <location>
        <begin position="934"/>
        <end position="945"/>
    </location>
</feature>
<feature type="compositionally biased region" description="Basic and acidic residues" evidence="1">
    <location>
        <begin position="470"/>
        <end position="488"/>
    </location>
</feature>
<feature type="compositionally biased region" description="Polar residues" evidence="1">
    <location>
        <begin position="135"/>
        <end position="151"/>
    </location>
</feature>
<feature type="compositionally biased region" description="Basic and acidic residues" evidence="1">
    <location>
        <begin position="541"/>
        <end position="551"/>
    </location>
</feature>
<feature type="compositionally biased region" description="Polar residues" evidence="1">
    <location>
        <begin position="566"/>
        <end position="575"/>
    </location>
</feature>
<organism evidence="2 3">
    <name type="scientific">Petromyces alliaceus</name>
    <name type="common">Aspergillus alliaceus</name>
    <dbReference type="NCBI Taxonomy" id="209559"/>
    <lineage>
        <taxon>Eukaryota</taxon>
        <taxon>Fungi</taxon>
        <taxon>Dikarya</taxon>
        <taxon>Ascomycota</taxon>
        <taxon>Pezizomycotina</taxon>
        <taxon>Eurotiomycetes</taxon>
        <taxon>Eurotiomycetidae</taxon>
        <taxon>Eurotiales</taxon>
        <taxon>Aspergillaceae</taxon>
        <taxon>Aspergillus</taxon>
        <taxon>Aspergillus subgen. Circumdati</taxon>
    </lineage>
</organism>
<feature type="compositionally biased region" description="Basic and acidic residues" evidence="1">
    <location>
        <begin position="681"/>
        <end position="690"/>
    </location>
</feature>
<accession>A0A8H6ACL8</accession>
<feature type="compositionally biased region" description="Acidic residues" evidence="1">
    <location>
        <begin position="585"/>
        <end position="594"/>
    </location>
</feature>
<gene>
    <name evidence="2" type="ORF">ETB97_006823</name>
</gene>
<feature type="compositionally biased region" description="Low complexity" evidence="1">
    <location>
        <begin position="204"/>
        <end position="216"/>
    </location>
</feature>
<dbReference type="PANTHER" id="PTHR28122">
    <property type="entry name" value="E3 UBIQUITIN-PROTEIN LIGASE SUBSTRATE RECEPTOR MMS22"/>
    <property type="match status" value="1"/>
</dbReference>
<evidence type="ECO:0008006" key="4">
    <source>
        <dbReference type="Google" id="ProtNLM"/>
    </source>
</evidence>
<reference evidence="2 3" key="1">
    <citation type="submission" date="2019-04" db="EMBL/GenBank/DDBJ databases">
        <title>Aspergillus burnettii sp. nov., novel species from soil in southeast Queensland.</title>
        <authorList>
            <person name="Gilchrist C.L.M."/>
            <person name="Pitt J.I."/>
            <person name="Lange L."/>
            <person name="Lacey H.J."/>
            <person name="Vuong D."/>
            <person name="Midgley D.J."/>
            <person name="Greenfield P."/>
            <person name="Bradbury M."/>
            <person name="Lacey E."/>
            <person name="Busk P.K."/>
            <person name="Pilgaard B."/>
            <person name="Chooi Y.H."/>
            <person name="Piggott A.M."/>
        </authorList>
    </citation>
    <scope>NUCLEOTIDE SEQUENCE [LARGE SCALE GENOMIC DNA]</scope>
    <source>
        <strain evidence="2 3">FRR 5400</strain>
    </source>
</reference>
<dbReference type="GO" id="GO:0035361">
    <property type="term" value="C:Cul8-RING ubiquitin ligase complex"/>
    <property type="evidence" value="ECO:0007669"/>
    <property type="project" value="TreeGrafter"/>
</dbReference>
<feature type="region of interest" description="Disordered" evidence="1">
    <location>
        <begin position="528"/>
        <end position="601"/>
    </location>
</feature>
<feature type="region of interest" description="Disordered" evidence="1">
    <location>
        <begin position="1"/>
        <end position="275"/>
    </location>
</feature>
<dbReference type="GO" id="GO:0005634">
    <property type="term" value="C:nucleus"/>
    <property type="evidence" value="ECO:0007669"/>
    <property type="project" value="InterPro"/>
</dbReference>
<feature type="region of interest" description="Disordered" evidence="1">
    <location>
        <begin position="926"/>
        <end position="946"/>
    </location>
</feature>